<dbReference type="Proteomes" id="UP000076394">
    <property type="component" value="Chromosome"/>
</dbReference>
<organism evidence="1 3">
    <name type="scientific">Dehalococcoides mccartyi</name>
    <dbReference type="NCBI Taxonomy" id="61435"/>
    <lineage>
        <taxon>Bacteria</taxon>
        <taxon>Bacillati</taxon>
        <taxon>Chloroflexota</taxon>
        <taxon>Dehalococcoidia</taxon>
        <taxon>Dehalococcoidales</taxon>
        <taxon>Dehalococcoidaceae</taxon>
        <taxon>Dehalococcoides</taxon>
    </lineage>
</organism>
<evidence type="ECO:0000313" key="4">
    <source>
        <dbReference type="Proteomes" id="UP000249146"/>
    </source>
</evidence>
<dbReference type="Proteomes" id="UP000249146">
    <property type="component" value="Unassembled WGS sequence"/>
</dbReference>
<dbReference type="PATRIC" id="fig|61435.8.peg.1467"/>
<dbReference type="EMBL" id="CP011127">
    <property type="protein sequence ID" value="AMU87300.1"/>
    <property type="molecule type" value="Genomic_DNA"/>
</dbReference>
<accession>A0A142VBT7</accession>
<reference evidence="2 4" key="2">
    <citation type="submission" date="2018-05" db="EMBL/GenBank/DDBJ databases">
        <title>Draft genome sequences of Dehalococcoides mccartyi strains RC and KS.</title>
        <authorList>
            <person name="Higgins S.A."/>
            <person name="Padilla-Crespo E."/>
            <person name="Loeffler F.E."/>
        </authorList>
    </citation>
    <scope>NUCLEOTIDE SEQUENCE [LARGE SCALE GENOMIC DNA]</scope>
    <source>
        <strain evidence="2 4">RC</strain>
    </source>
</reference>
<protein>
    <submittedName>
        <fullName evidence="1">Uncharacterized protein</fullName>
    </submittedName>
</protein>
<sequence length="38" mass="4232">MSAGHIHCTLGTLKPLLNARYQFTPPSMSIVRIIMFVS</sequence>
<proteinExistence type="predicted"/>
<gene>
    <name evidence="2" type="ORF">C1G87_1477</name>
    <name evidence="1" type="ORF">Dm11a5_1474</name>
</gene>
<evidence type="ECO:0000313" key="1">
    <source>
        <dbReference type="EMBL" id="AMU87300.1"/>
    </source>
</evidence>
<evidence type="ECO:0000313" key="2">
    <source>
        <dbReference type="EMBL" id="RAL68992.1"/>
    </source>
</evidence>
<name>A0A142VBT7_9CHLR</name>
<dbReference type="EMBL" id="QGLC01000018">
    <property type="protein sequence ID" value="RAL68992.1"/>
    <property type="molecule type" value="Genomic_DNA"/>
</dbReference>
<dbReference type="AlphaFoldDB" id="A0A142VBT7"/>
<evidence type="ECO:0000313" key="3">
    <source>
        <dbReference type="Proteomes" id="UP000076394"/>
    </source>
</evidence>
<reference evidence="1 3" key="1">
    <citation type="submission" date="2015-03" db="EMBL/GenBank/DDBJ databases">
        <title>Genomic characterization of Dehalococcoides mccartyi strain 11a5, an unusal plasmid-containing chloroethene dechlorinator.</title>
        <authorList>
            <person name="Zhao S."/>
            <person name="Ding C."/>
            <person name="He J."/>
        </authorList>
    </citation>
    <scope>NUCLEOTIDE SEQUENCE [LARGE SCALE GENOMIC DNA]</scope>
    <source>
        <strain evidence="1 3">11a5</strain>
    </source>
</reference>